<evidence type="ECO:0000256" key="1">
    <source>
        <dbReference type="SAM" id="Phobius"/>
    </source>
</evidence>
<gene>
    <name evidence="2" type="primary">Inclusion membrane protein-47</name>
    <name evidence="2" type="ORF">Chls_685</name>
</gene>
<sequence length="134" mass="14464">MASQLSLLIIRVASIIVLGLGIAFLTSNPMVGWALLIAAVTLAITSLVCAIAISIYQTLTIRKLQKEVSSLEKRSGLVFIEPNPEENPFAFDGPFAGLEDELSSPISPCLSLEDHFYIEDLVAKAEAESLEKLC</sequence>
<name>A0ABX6IR93_9CHLA</name>
<organism evidence="2 3">
    <name type="scientific">Chlamydia suis</name>
    <dbReference type="NCBI Taxonomy" id="83559"/>
    <lineage>
        <taxon>Bacteria</taxon>
        <taxon>Pseudomonadati</taxon>
        <taxon>Chlamydiota</taxon>
        <taxon>Chlamydiia</taxon>
        <taxon>Chlamydiales</taxon>
        <taxon>Chlamydiaceae</taxon>
        <taxon>Chlamydia/Chlamydophila group</taxon>
        <taxon>Chlamydia</taxon>
    </lineage>
</organism>
<accession>A0ABX6IR93</accession>
<keyword evidence="1" id="KW-1133">Transmembrane helix</keyword>
<evidence type="ECO:0000313" key="3">
    <source>
        <dbReference type="Proteomes" id="UP000512184"/>
    </source>
</evidence>
<dbReference type="EMBL" id="CP035278">
    <property type="protein sequence ID" value="QHP83560.1"/>
    <property type="molecule type" value="Genomic_DNA"/>
</dbReference>
<reference evidence="2" key="1">
    <citation type="submission" date="2019-01" db="EMBL/GenBank/DDBJ databases">
        <title>Whole genome sequencing and annotation enables comparative genome analysis that reveals unique features of the Chlamydia suis R19 Genome.</title>
        <authorList>
            <person name="Dimond Z.E."/>
        </authorList>
    </citation>
    <scope>NUCLEOTIDE SEQUENCE [LARGE SCALE GENOMIC DNA]</scope>
    <source>
        <strain evidence="2">R19</strain>
    </source>
</reference>
<feature type="transmembrane region" description="Helical" evidence="1">
    <location>
        <begin position="31"/>
        <end position="56"/>
    </location>
</feature>
<protein>
    <submittedName>
        <fullName evidence="2">Inclusion membrane protein-47</fullName>
    </submittedName>
</protein>
<dbReference type="Proteomes" id="UP000512184">
    <property type="component" value="Chromosome"/>
</dbReference>
<keyword evidence="1" id="KW-0812">Transmembrane</keyword>
<evidence type="ECO:0000313" key="2">
    <source>
        <dbReference type="EMBL" id="QHP83560.1"/>
    </source>
</evidence>
<keyword evidence="3" id="KW-1185">Reference proteome</keyword>
<proteinExistence type="predicted"/>
<keyword evidence="1" id="KW-0472">Membrane</keyword>
<feature type="transmembrane region" description="Helical" evidence="1">
    <location>
        <begin position="7"/>
        <end position="25"/>
    </location>
</feature>